<dbReference type="EMBL" id="JBIACJ010000007">
    <property type="protein sequence ID" value="MFE8697533.1"/>
    <property type="molecule type" value="Genomic_DNA"/>
</dbReference>
<comment type="caution">
    <text evidence="1">The sequence shown here is derived from an EMBL/GenBank/DDBJ whole genome shotgun (WGS) entry which is preliminary data.</text>
</comment>
<evidence type="ECO:0000313" key="2">
    <source>
        <dbReference type="Proteomes" id="UP001601058"/>
    </source>
</evidence>
<name>A0ABW6K3L9_9BACI</name>
<proteinExistence type="predicted"/>
<dbReference type="SUPFAM" id="SSF47789">
    <property type="entry name" value="C-terminal domain of RNA polymerase alpha subunit"/>
    <property type="match status" value="1"/>
</dbReference>
<evidence type="ECO:0000313" key="1">
    <source>
        <dbReference type="EMBL" id="MFE8697533.1"/>
    </source>
</evidence>
<dbReference type="Proteomes" id="UP001601058">
    <property type="component" value="Unassembled WGS sequence"/>
</dbReference>
<dbReference type="RefSeq" id="WP_389220894.1">
    <property type="nucleotide sequence ID" value="NZ_JBIACJ010000007.1"/>
</dbReference>
<dbReference type="Gene3D" id="1.10.150.20">
    <property type="entry name" value="5' to 3' exonuclease, C-terminal subdomain"/>
    <property type="match status" value="1"/>
</dbReference>
<reference evidence="1 2" key="1">
    <citation type="submission" date="2024-08" db="EMBL/GenBank/DDBJ databases">
        <title>Two novel Cytobacillus novel species.</title>
        <authorList>
            <person name="Liu G."/>
        </authorList>
    </citation>
    <scope>NUCLEOTIDE SEQUENCE [LARGE SCALE GENOMIC DNA]</scope>
    <source>
        <strain evidence="1 2">FJAT-53684</strain>
    </source>
</reference>
<sequence>MENINEGITKSELPKIGKPATRALSIAGYIKLEQLTKVTESEILKLHGVGPKAVRILKETLNEKGLSFANKNEH</sequence>
<dbReference type="GO" id="GO:0003677">
    <property type="term" value="F:DNA binding"/>
    <property type="evidence" value="ECO:0007669"/>
    <property type="project" value="UniProtKB-KW"/>
</dbReference>
<keyword evidence="1" id="KW-0238">DNA-binding</keyword>
<keyword evidence="2" id="KW-1185">Reference proteome</keyword>
<accession>A0ABW6K3L9</accession>
<organism evidence="1 2">
    <name type="scientific">Cytobacillus mangrovibacter</name>
    <dbReference type="NCBI Taxonomy" id="3299024"/>
    <lineage>
        <taxon>Bacteria</taxon>
        <taxon>Bacillati</taxon>
        <taxon>Bacillota</taxon>
        <taxon>Bacilli</taxon>
        <taxon>Bacillales</taxon>
        <taxon>Bacillaceae</taxon>
        <taxon>Cytobacillus</taxon>
    </lineage>
</organism>
<gene>
    <name evidence="1" type="ORF">ACFYKT_14415</name>
</gene>
<protein>
    <submittedName>
        <fullName evidence="1">DNA-binding protein</fullName>
    </submittedName>
</protein>